<dbReference type="InterPro" id="IPR001320">
    <property type="entry name" value="Iontro_rcpt_C"/>
</dbReference>
<evidence type="ECO:0000313" key="12">
    <source>
        <dbReference type="Proteomes" id="UP000324222"/>
    </source>
</evidence>
<evidence type="ECO:0000256" key="3">
    <source>
        <dbReference type="ARBA" id="ARBA00022475"/>
    </source>
</evidence>
<dbReference type="Gene3D" id="1.10.287.70">
    <property type="match status" value="1"/>
</dbReference>
<evidence type="ECO:0000256" key="8">
    <source>
        <dbReference type="ARBA" id="ARBA00023180"/>
    </source>
</evidence>
<dbReference type="GO" id="GO:0015276">
    <property type="term" value="F:ligand-gated monoatomic ion channel activity"/>
    <property type="evidence" value="ECO:0007669"/>
    <property type="project" value="InterPro"/>
</dbReference>
<dbReference type="PANTHER" id="PTHR42643">
    <property type="entry name" value="IONOTROPIC RECEPTOR 20A-RELATED"/>
    <property type="match status" value="1"/>
</dbReference>
<dbReference type="AlphaFoldDB" id="A0A5B7FSA3"/>
<evidence type="ECO:0000313" key="11">
    <source>
        <dbReference type="EMBL" id="MPC50291.1"/>
    </source>
</evidence>
<keyword evidence="12" id="KW-1185">Reference proteome</keyword>
<keyword evidence="5 9" id="KW-1133">Transmembrane helix</keyword>
<reference evidence="11 12" key="1">
    <citation type="submission" date="2019-05" db="EMBL/GenBank/DDBJ databases">
        <title>Another draft genome of Portunus trituberculatus and its Hox gene families provides insights of decapod evolution.</title>
        <authorList>
            <person name="Jeong J.-H."/>
            <person name="Song I."/>
            <person name="Kim S."/>
            <person name="Choi T."/>
            <person name="Kim D."/>
            <person name="Ryu S."/>
            <person name="Kim W."/>
        </authorList>
    </citation>
    <scope>NUCLEOTIDE SEQUENCE [LARGE SCALE GENOMIC DNA]</scope>
    <source>
        <tissue evidence="11">Muscle</tissue>
    </source>
</reference>
<evidence type="ECO:0000256" key="1">
    <source>
        <dbReference type="ARBA" id="ARBA00004651"/>
    </source>
</evidence>
<evidence type="ECO:0000256" key="5">
    <source>
        <dbReference type="ARBA" id="ARBA00022989"/>
    </source>
</evidence>
<dbReference type="OrthoDB" id="6364035at2759"/>
<dbReference type="SUPFAM" id="SSF53850">
    <property type="entry name" value="Periplasmic binding protein-like II"/>
    <property type="match status" value="1"/>
</dbReference>
<feature type="transmembrane region" description="Helical" evidence="9">
    <location>
        <begin position="26"/>
        <end position="45"/>
    </location>
</feature>
<gene>
    <name evidence="11" type="primary">GRID2_2</name>
    <name evidence="11" type="ORF">E2C01_044115</name>
</gene>
<dbReference type="Pfam" id="PF00060">
    <property type="entry name" value="Lig_chan"/>
    <property type="match status" value="1"/>
</dbReference>
<sequence length="262" mass="29340">MEETSSLLRSGSTAQATLPLTPPRGVVRILTGLWLLLALILVTVYRSNLKAMLILPKINLPFDNLDQLTHTEIPVWVSLNSMLHAAAVNGEKNSTMGRFNSLINSVGKPNNVTQAIVDLVAGRQALAAPRSALVQILHSLFTMTGKCSTYLMSESFLKTNIGCLILQKYSPLKDQLDPILRNLREFGILNRMYHRGVVNAEECLKSISAKLDDSWRALSLEDFYGVFLVYSCGKEVQPKYLYCNIIVFLEYSKPGYQVIRFR</sequence>
<dbReference type="EMBL" id="VSRR010009406">
    <property type="protein sequence ID" value="MPC50291.1"/>
    <property type="molecule type" value="Genomic_DNA"/>
</dbReference>
<evidence type="ECO:0000256" key="9">
    <source>
        <dbReference type="SAM" id="Phobius"/>
    </source>
</evidence>
<evidence type="ECO:0000256" key="6">
    <source>
        <dbReference type="ARBA" id="ARBA00023136"/>
    </source>
</evidence>
<comment type="subcellular location">
    <subcellularLocation>
        <location evidence="1">Cell membrane</location>
        <topology evidence="1">Multi-pass membrane protein</topology>
    </subcellularLocation>
</comment>
<accession>A0A5B7FSA3</accession>
<name>A0A5B7FSA3_PORTR</name>
<evidence type="ECO:0000256" key="2">
    <source>
        <dbReference type="ARBA" id="ARBA00008685"/>
    </source>
</evidence>
<comment type="caution">
    <text evidence="11">The sequence shown here is derived from an EMBL/GenBank/DDBJ whole genome shotgun (WGS) entry which is preliminary data.</text>
</comment>
<keyword evidence="6 9" id="KW-0472">Membrane</keyword>
<keyword evidence="3" id="KW-1003">Cell membrane</keyword>
<dbReference type="PANTHER" id="PTHR42643:SF24">
    <property type="entry name" value="IONOTROPIC RECEPTOR 60A"/>
    <property type="match status" value="1"/>
</dbReference>
<keyword evidence="8" id="KW-0325">Glycoprotein</keyword>
<proteinExistence type="inferred from homology"/>
<comment type="similarity">
    <text evidence="2">Belongs to the glutamate-gated ion channel (TC 1.A.10.1) family.</text>
</comment>
<keyword evidence="7 11" id="KW-0675">Receptor</keyword>
<organism evidence="11 12">
    <name type="scientific">Portunus trituberculatus</name>
    <name type="common">Swimming crab</name>
    <name type="synonym">Neptunus trituberculatus</name>
    <dbReference type="NCBI Taxonomy" id="210409"/>
    <lineage>
        <taxon>Eukaryota</taxon>
        <taxon>Metazoa</taxon>
        <taxon>Ecdysozoa</taxon>
        <taxon>Arthropoda</taxon>
        <taxon>Crustacea</taxon>
        <taxon>Multicrustacea</taxon>
        <taxon>Malacostraca</taxon>
        <taxon>Eumalacostraca</taxon>
        <taxon>Eucarida</taxon>
        <taxon>Decapoda</taxon>
        <taxon>Pleocyemata</taxon>
        <taxon>Brachyura</taxon>
        <taxon>Eubrachyura</taxon>
        <taxon>Portunoidea</taxon>
        <taxon>Portunidae</taxon>
        <taxon>Portuninae</taxon>
        <taxon>Portunus</taxon>
    </lineage>
</organism>
<keyword evidence="4 9" id="KW-0812">Transmembrane</keyword>
<feature type="domain" description="Ionotropic glutamate receptor C-terminal" evidence="10">
    <location>
        <begin position="14"/>
        <end position="233"/>
    </location>
</feature>
<dbReference type="GO" id="GO:0005886">
    <property type="term" value="C:plasma membrane"/>
    <property type="evidence" value="ECO:0007669"/>
    <property type="project" value="UniProtKB-SubCell"/>
</dbReference>
<dbReference type="InterPro" id="IPR052192">
    <property type="entry name" value="Insect_Ionotropic_Sensory_Rcpt"/>
</dbReference>
<evidence type="ECO:0000259" key="10">
    <source>
        <dbReference type="Pfam" id="PF00060"/>
    </source>
</evidence>
<dbReference type="GO" id="GO:0050906">
    <property type="term" value="P:detection of stimulus involved in sensory perception"/>
    <property type="evidence" value="ECO:0007669"/>
    <property type="project" value="UniProtKB-ARBA"/>
</dbReference>
<evidence type="ECO:0000256" key="7">
    <source>
        <dbReference type="ARBA" id="ARBA00023170"/>
    </source>
</evidence>
<protein>
    <submittedName>
        <fullName evidence="11">Glutamate receptor ionotropic, delta-2</fullName>
    </submittedName>
</protein>
<evidence type="ECO:0000256" key="4">
    <source>
        <dbReference type="ARBA" id="ARBA00022692"/>
    </source>
</evidence>
<dbReference type="Proteomes" id="UP000324222">
    <property type="component" value="Unassembled WGS sequence"/>
</dbReference>